<reference evidence="2 3" key="1">
    <citation type="submission" date="2014-03" db="EMBL/GenBank/DDBJ databases">
        <title>Draft genome of the hookworm Oesophagostomum dentatum.</title>
        <authorList>
            <person name="Mitreva M."/>
        </authorList>
    </citation>
    <scope>NUCLEOTIDE SEQUENCE [LARGE SCALE GENOMIC DNA]</scope>
    <source>
        <strain evidence="2 3">OD-Hann</strain>
    </source>
</reference>
<proteinExistence type="predicted"/>
<sequence length="145" mass="16872">MQSFQLHFFQQRNMTTVSIQNAGMKMFSRNEQKVETTRFRLSQEGIRHLLPYLEKQVVKIGEEDMLKILKTEETMIPLESLNCKDDVRAQSTGSLVLYTDRSDPVCTWVSASSLFVHYSKQLNHLFVLTLLACYESVMRNSYLPI</sequence>
<dbReference type="Proteomes" id="UP000053660">
    <property type="component" value="Unassembled WGS sequence"/>
</dbReference>
<dbReference type="GO" id="GO:0005634">
    <property type="term" value="C:nucleus"/>
    <property type="evidence" value="ECO:0007669"/>
    <property type="project" value="TreeGrafter"/>
</dbReference>
<dbReference type="GO" id="GO:0005737">
    <property type="term" value="C:cytoplasm"/>
    <property type="evidence" value="ECO:0007669"/>
    <property type="project" value="TreeGrafter"/>
</dbReference>
<feature type="domain" description="RNA cytosine-C(5)-methyltransferase NSUN2-like pre-PUA" evidence="1">
    <location>
        <begin position="13"/>
        <end position="53"/>
    </location>
</feature>
<keyword evidence="3" id="KW-1185">Reference proteome</keyword>
<gene>
    <name evidence="2" type="ORF">OESDEN_19073</name>
</gene>
<organism evidence="2 3">
    <name type="scientific">Oesophagostomum dentatum</name>
    <name type="common">Nodular worm</name>
    <dbReference type="NCBI Taxonomy" id="61180"/>
    <lineage>
        <taxon>Eukaryota</taxon>
        <taxon>Metazoa</taxon>
        <taxon>Ecdysozoa</taxon>
        <taxon>Nematoda</taxon>
        <taxon>Chromadorea</taxon>
        <taxon>Rhabditida</taxon>
        <taxon>Rhabditina</taxon>
        <taxon>Rhabditomorpha</taxon>
        <taxon>Strongyloidea</taxon>
        <taxon>Strongylidae</taxon>
        <taxon>Oesophagostomum</taxon>
    </lineage>
</organism>
<evidence type="ECO:0000313" key="2">
    <source>
        <dbReference type="EMBL" id="KHJ81241.1"/>
    </source>
</evidence>
<dbReference type="PANTHER" id="PTHR22808">
    <property type="entry name" value="NCL1 YEAST -RELATED NOL1/NOP2/FMU SUN DOMAIN-CONTAINING"/>
    <property type="match status" value="1"/>
</dbReference>
<evidence type="ECO:0000259" key="1">
    <source>
        <dbReference type="Pfam" id="PF25376"/>
    </source>
</evidence>
<dbReference type="EMBL" id="KN592135">
    <property type="protein sequence ID" value="KHJ81241.1"/>
    <property type="molecule type" value="Genomic_DNA"/>
</dbReference>
<name>A0A0B1SBI2_OESDE</name>
<dbReference type="PANTHER" id="PTHR22808:SF1">
    <property type="entry name" value="RNA CYTOSINE-C(5)-METHYLTRANSFERASE NSUN2-RELATED"/>
    <property type="match status" value="1"/>
</dbReference>
<dbReference type="GO" id="GO:0030488">
    <property type="term" value="P:tRNA methylation"/>
    <property type="evidence" value="ECO:0007669"/>
    <property type="project" value="TreeGrafter"/>
</dbReference>
<dbReference type="GO" id="GO:0000049">
    <property type="term" value="F:tRNA binding"/>
    <property type="evidence" value="ECO:0007669"/>
    <property type="project" value="TreeGrafter"/>
</dbReference>
<dbReference type="AlphaFoldDB" id="A0A0B1SBI2"/>
<protein>
    <recommendedName>
        <fullName evidence="1">RNA cytosine-C(5)-methyltransferase NSUN2-like pre-PUA domain-containing protein</fullName>
    </recommendedName>
</protein>
<evidence type="ECO:0000313" key="3">
    <source>
        <dbReference type="Proteomes" id="UP000053660"/>
    </source>
</evidence>
<dbReference type="InterPro" id="IPR023267">
    <property type="entry name" value="RCMT"/>
</dbReference>
<accession>A0A0B1SBI2</accession>
<dbReference type="InterPro" id="IPR057285">
    <property type="entry name" value="Pre-PUA_NSUN2"/>
</dbReference>
<dbReference type="Pfam" id="PF25376">
    <property type="entry name" value="Pre-PUA_NSUN2"/>
    <property type="match status" value="1"/>
</dbReference>
<dbReference type="OrthoDB" id="6093671at2759"/>
<dbReference type="GO" id="GO:0016428">
    <property type="term" value="F:tRNA (cytidine-5-)-methyltransferase activity"/>
    <property type="evidence" value="ECO:0007669"/>
    <property type="project" value="TreeGrafter"/>
</dbReference>